<sequence>MLQQTLGEEDVIKVQEDDTADIALPSEGESLVFSRRRDCTNSSFSTSSRFSIILNPLSRLAMRRTEQPSDGI</sequence>
<evidence type="ECO:0000313" key="1">
    <source>
        <dbReference type="EMBL" id="KAI9920910.1"/>
    </source>
</evidence>
<evidence type="ECO:0000313" key="2">
    <source>
        <dbReference type="Proteomes" id="UP001163321"/>
    </source>
</evidence>
<accession>A0ACC0WQF2</accession>
<comment type="caution">
    <text evidence="1">The sequence shown here is derived from an EMBL/GenBank/DDBJ whole genome shotgun (WGS) entry which is preliminary data.</text>
</comment>
<protein>
    <submittedName>
        <fullName evidence="1">Uncharacterized protein</fullName>
    </submittedName>
</protein>
<keyword evidence="2" id="KW-1185">Reference proteome</keyword>
<dbReference type="Proteomes" id="UP001163321">
    <property type="component" value="Chromosome 1"/>
</dbReference>
<name>A0ACC0WQF2_9STRA</name>
<reference evidence="1 2" key="1">
    <citation type="journal article" date="2022" name="bioRxiv">
        <title>The genome of the oomycete Peronosclerospora sorghi, a cosmopolitan pathogen of maize and sorghum, is inflated with dispersed pseudogenes.</title>
        <authorList>
            <person name="Fletcher K."/>
            <person name="Martin F."/>
            <person name="Isakeit T."/>
            <person name="Cavanaugh K."/>
            <person name="Magill C."/>
            <person name="Michelmore R."/>
        </authorList>
    </citation>
    <scope>NUCLEOTIDE SEQUENCE [LARGE SCALE GENOMIC DNA]</scope>
    <source>
        <strain evidence="1">P6</strain>
    </source>
</reference>
<dbReference type="EMBL" id="CM047580">
    <property type="protein sequence ID" value="KAI9920910.1"/>
    <property type="molecule type" value="Genomic_DNA"/>
</dbReference>
<proteinExistence type="predicted"/>
<gene>
    <name evidence="1" type="ORF">PsorP6_001692</name>
</gene>
<organism evidence="1 2">
    <name type="scientific">Peronosclerospora sorghi</name>
    <dbReference type="NCBI Taxonomy" id="230839"/>
    <lineage>
        <taxon>Eukaryota</taxon>
        <taxon>Sar</taxon>
        <taxon>Stramenopiles</taxon>
        <taxon>Oomycota</taxon>
        <taxon>Peronosporomycetes</taxon>
        <taxon>Peronosporales</taxon>
        <taxon>Peronosporaceae</taxon>
        <taxon>Peronosclerospora</taxon>
    </lineage>
</organism>